<organism evidence="2">
    <name type="scientific">Anguilla anguilla</name>
    <name type="common">European freshwater eel</name>
    <name type="synonym">Muraena anguilla</name>
    <dbReference type="NCBI Taxonomy" id="7936"/>
    <lineage>
        <taxon>Eukaryota</taxon>
        <taxon>Metazoa</taxon>
        <taxon>Chordata</taxon>
        <taxon>Craniata</taxon>
        <taxon>Vertebrata</taxon>
        <taxon>Euteleostomi</taxon>
        <taxon>Actinopterygii</taxon>
        <taxon>Neopterygii</taxon>
        <taxon>Teleostei</taxon>
        <taxon>Anguilliformes</taxon>
        <taxon>Anguillidae</taxon>
        <taxon>Anguilla</taxon>
    </lineage>
</organism>
<feature type="chain" id="PRO_5002432338" evidence="1">
    <location>
        <begin position="29"/>
        <end position="41"/>
    </location>
</feature>
<feature type="signal peptide" evidence="1">
    <location>
        <begin position="1"/>
        <end position="28"/>
    </location>
</feature>
<reference evidence="2" key="1">
    <citation type="submission" date="2014-11" db="EMBL/GenBank/DDBJ databases">
        <authorList>
            <person name="Amaro Gonzalez C."/>
        </authorList>
    </citation>
    <scope>NUCLEOTIDE SEQUENCE</scope>
</reference>
<protein>
    <submittedName>
        <fullName evidence="2">Uncharacterized protein</fullName>
    </submittedName>
</protein>
<evidence type="ECO:0000313" key="2">
    <source>
        <dbReference type="EMBL" id="JAH38135.1"/>
    </source>
</evidence>
<keyword evidence="1" id="KW-0732">Signal</keyword>
<proteinExistence type="predicted"/>
<name>A0A0E9SBR6_ANGAN</name>
<dbReference type="EMBL" id="GBXM01070442">
    <property type="protein sequence ID" value="JAH38135.1"/>
    <property type="molecule type" value="Transcribed_RNA"/>
</dbReference>
<dbReference type="AlphaFoldDB" id="A0A0E9SBR6"/>
<accession>A0A0E9SBR6</accession>
<reference evidence="2" key="2">
    <citation type="journal article" date="2015" name="Fish Shellfish Immunol.">
        <title>Early steps in the European eel (Anguilla anguilla)-Vibrio vulnificus interaction in the gills: Role of the RtxA13 toxin.</title>
        <authorList>
            <person name="Callol A."/>
            <person name="Pajuelo D."/>
            <person name="Ebbesson L."/>
            <person name="Teles M."/>
            <person name="MacKenzie S."/>
            <person name="Amaro C."/>
        </authorList>
    </citation>
    <scope>NUCLEOTIDE SEQUENCE</scope>
</reference>
<sequence>MHVVCTVSSIQIHVFLLIWLCTPQFQICNQINSCGISQLFI</sequence>
<evidence type="ECO:0000256" key="1">
    <source>
        <dbReference type="SAM" id="SignalP"/>
    </source>
</evidence>